<proteinExistence type="predicted"/>
<dbReference type="AlphaFoldDB" id="A0A931SCS1"/>
<accession>A0A931SCS1</accession>
<dbReference type="EMBL" id="JACOZA010000064">
    <property type="protein sequence ID" value="MBI2096976.1"/>
    <property type="molecule type" value="Genomic_DNA"/>
</dbReference>
<sequence length="138" mass="15592">MPHVSKYKLSGSQVNQLSQRIVEATFSIKNKKNLQLFFDDLLSTTEKIMLGKRLLIALMIESGHSYFDIRKTAGVTDATIASISERLKSSGRGLRLAIKRLQRQENIEALLQRFGNAITGSIPRLPRIAYLPRVRKPL</sequence>
<evidence type="ECO:0008006" key="3">
    <source>
        <dbReference type="Google" id="ProtNLM"/>
    </source>
</evidence>
<dbReference type="InterPro" id="IPR010921">
    <property type="entry name" value="Trp_repressor/repl_initiator"/>
</dbReference>
<dbReference type="InterPro" id="IPR038116">
    <property type="entry name" value="TrpR-like_sf"/>
</dbReference>
<dbReference type="Proteomes" id="UP000724148">
    <property type="component" value="Unassembled WGS sequence"/>
</dbReference>
<dbReference type="InterPro" id="IPR000831">
    <property type="entry name" value="Trp_repress"/>
</dbReference>
<dbReference type="GO" id="GO:0003700">
    <property type="term" value="F:DNA-binding transcription factor activity"/>
    <property type="evidence" value="ECO:0007669"/>
    <property type="project" value="InterPro"/>
</dbReference>
<organism evidence="1 2">
    <name type="scientific">Candidatus Sungiibacteriota bacterium</name>
    <dbReference type="NCBI Taxonomy" id="2750080"/>
    <lineage>
        <taxon>Bacteria</taxon>
        <taxon>Candidatus Sungiibacteriota</taxon>
    </lineage>
</organism>
<dbReference type="Pfam" id="PF01371">
    <property type="entry name" value="Trp_repressor"/>
    <property type="match status" value="1"/>
</dbReference>
<dbReference type="SUPFAM" id="SSF48295">
    <property type="entry name" value="TrpR-like"/>
    <property type="match status" value="1"/>
</dbReference>
<dbReference type="GO" id="GO:0043565">
    <property type="term" value="F:sequence-specific DNA binding"/>
    <property type="evidence" value="ECO:0007669"/>
    <property type="project" value="InterPro"/>
</dbReference>
<dbReference type="Gene3D" id="1.10.1270.10">
    <property type="entry name" value="TrpR-like"/>
    <property type="match status" value="1"/>
</dbReference>
<gene>
    <name evidence="1" type="ORF">HYT40_02365</name>
</gene>
<protein>
    <recommendedName>
        <fullName evidence="3">TrpR like protein, YerC/YecD</fullName>
    </recommendedName>
</protein>
<name>A0A931SCS1_9BACT</name>
<comment type="caution">
    <text evidence="1">The sequence shown here is derived from an EMBL/GenBank/DDBJ whole genome shotgun (WGS) entry which is preliminary data.</text>
</comment>
<evidence type="ECO:0000313" key="2">
    <source>
        <dbReference type="Proteomes" id="UP000724148"/>
    </source>
</evidence>
<evidence type="ECO:0000313" key="1">
    <source>
        <dbReference type="EMBL" id="MBI2096976.1"/>
    </source>
</evidence>
<reference evidence="1" key="1">
    <citation type="submission" date="2020-07" db="EMBL/GenBank/DDBJ databases">
        <title>Huge and variable diversity of episymbiotic CPR bacteria and DPANN archaea in groundwater ecosystems.</title>
        <authorList>
            <person name="He C.Y."/>
            <person name="Keren R."/>
            <person name="Whittaker M."/>
            <person name="Farag I.F."/>
            <person name="Doudna J."/>
            <person name="Cate J.H.D."/>
            <person name="Banfield J.F."/>
        </authorList>
    </citation>
    <scope>NUCLEOTIDE SEQUENCE</scope>
    <source>
        <strain evidence="1">NC_groundwater_193_Ag_S-0.1um_51_7</strain>
    </source>
</reference>